<dbReference type="Pfam" id="PF05738">
    <property type="entry name" value="Cna_B"/>
    <property type="match status" value="1"/>
</dbReference>
<organism evidence="3 4">
    <name type="scientific">Parafannyhessea umbonata</name>
    <dbReference type="NCBI Taxonomy" id="604330"/>
    <lineage>
        <taxon>Bacteria</taxon>
        <taxon>Bacillati</taxon>
        <taxon>Actinomycetota</taxon>
        <taxon>Coriobacteriia</taxon>
        <taxon>Coriobacteriales</taxon>
        <taxon>Atopobiaceae</taxon>
        <taxon>Parafannyhessea</taxon>
    </lineage>
</organism>
<dbReference type="InterPro" id="IPR047589">
    <property type="entry name" value="DUF11_rpt"/>
</dbReference>
<feature type="region of interest" description="Disordered" evidence="1">
    <location>
        <begin position="473"/>
        <end position="492"/>
    </location>
</feature>
<evidence type="ECO:0000259" key="2">
    <source>
        <dbReference type="Pfam" id="PF05738"/>
    </source>
</evidence>
<sequence>MRVGAGMSNILDRAARMLADNRKLRRWCIAAGALAVVLVATVSALLVGNANALAGGDTLRNAITGDSALFWEPTDGAESDWQAVDPNTPVDPAAKLRLRIAFELPAGTLSNGATLQYKVPSSVHPDTSAGAIEGEVYASPTVGDPSRNGANAIGTYSLDGDVLTLTFNEDVATANAGSAQGDGASDASVDAGEKTASALNGYVDLDLGFDQLTCDDSGLATIELNDAVSLKVAKAAEETDQEAVADATTDASVETNDSASQDTDAQADTTFAAAPVARVAARAGSDSVDLTDHLTGSKVEKLVNGTWTESTEFTDGDEVRVNLTYHLAKGTITTDIPNATYQLPDGIRPENPESGDVTMYGKDIGDYTIGTDGKVTIKFNQNAMQLGNGITGTLMFKGKVSNASGGDSTKIHFGGSATDITVNKKKDNPQTDAHDISVKKTATLSSDRKYVDYTVTASTTKGTEGTVTIEDHLDKNNSSNANPSYDTNSLKVNKVDTNGIPYSVDYSSNQVTWDTNASGDHFKITGLPQLKAGEKYVVTYRGNVNATSGAQAATVENGASAKSGNNSSSDWKSVGWTKDIQKSGTYDKDGHIIWSIWVNPNGADISNWVVQDDLSKCFDGCKMVQQFIVETEDGSYSQYFDSSSPTSIDFRFSSIASQLTDAQKHSKFRITVYTNAPSGDVSVSNTAKEWGNPGSGYAEDTGTTDVVHRTTDVVKKHGADQIENGKPHTETWYSTITLPEGSIKSYEYVDTIGNAQTSEGVDLGSDSHYATASELEQAFKSTIVDNKVTQAGCLAINVDNYNKYLYAGAGQQAYYDSYYENQDGFTKNLEIKVTYYDANKKEVPATDSTTRVKSFKVTVTVTPKNGASISAQSMTVGTGQSPYKTHIDTTGAEEGTTWTVSNTGAVGDKSSTDTYTFTNPKTFDKMVKTGSKDGADIFKSGKATVNYDDVNGTLTYRLMLTTSAHDNNNDIIITDTLPEGATYVEGSLYAKFFKSEYDKHDTNYNGTDFTGANKPRVTSSREDGRTVLTITIPKYTYVNGYETVAVYYNLSVAQDPSWAKGEEKTYSNNASWNSHTASTNTTVKREFKVLSKTGVQLDSHGKPVQIGSDGKAVNPTGKLRYYVQINTGAEDLNPNSDELELTDTFGARNTLEPTLDPASIKLYAYDSAKEYGLDTSKEIKGYKAKYDEATHKITVTLPDKTACVLVYEYQLNNNFSDNTSVSNNASLDGRYSAGGSVSLREVTSSATASQKQIVIYKVDEDNFSNVLSDTVFEMDYWDTANNSWKRKTTQNVLKTDGAGKIDYDLEDNDDQLKNDVLYRLRETKAKDGYAADAVRYFIWKGNSSNDDEAYSTSGAANAQVDRSAIKFFGGNGGKMYVTNRYTRVTVQKNWANSDGSEASAPSGSSARLQLYRSTKKMDSNDAVKVTVTGEGNGSNAGWFPTVKLDSSSDGSRYVKKGSKFIFNVEGDNSMSFDVYVNDSKVGSYKFDNNNTPIPISLDSVTTDTKVLVKVTSVPNCPNGLKSITWTDPKQVLDDSTSVPVRGPVTVDANSSWTHNWDNLDKDDGKGNKYYYTVKELGYTVGGTYHDLSKETDGSYTVSYGGNTGIQTGVITVTNSEKENQGYELPSTGGTPGPLPWVGGTFAALAGVLLVRRIHPRKN</sequence>
<comment type="caution">
    <text evidence="3">The sequence shown here is derived from an EMBL/GenBank/DDBJ whole genome shotgun (WGS) entry which is preliminary data.</text>
</comment>
<feature type="domain" description="CNA-B" evidence="2">
    <location>
        <begin position="1541"/>
        <end position="1585"/>
    </location>
</feature>
<dbReference type="InterPro" id="IPR008966">
    <property type="entry name" value="Adhesion_dom_sf"/>
</dbReference>
<feature type="region of interest" description="Disordered" evidence="1">
    <location>
        <begin position="241"/>
        <end position="266"/>
    </location>
</feature>
<dbReference type="Gene3D" id="2.60.40.740">
    <property type="match status" value="3"/>
</dbReference>
<accession>A0A6N7WW68</accession>
<feature type="compositionally biased region" description="Low complexity" evidence="1">
    <location>
        <begin position="257"/>
        <end position="266"/>
    </location>
</feature>
<dbReference type="SUPFAM" id="SSF49401">
    <property type="entry name" value="Bacterial adhesins"/>
    <property type="match status" value="2"/>
</dbReference>
<evidence type="ECO:0000256" key="1">
    <source>
        <dbReference type="SAM" id="MobiDB-lite"/>
    </source>
</evidence>
<dbReference type="NCBIfam" id="TIGR01451">
    <property type="entry name" value="B_ant_repeat"/>
    <property type="match status" value="1"/>
</dbReference>
<proteinExistence type="predicted"/>
<evidence type="ECO:0000313" key="4">
    <source>
        <dbReference type="Proteomes" id="UP000434342"/>
    </source>
</evidence>
<reference evidence="3 4" key="1">
    <citation type="submission" date="2019-08" db="EMBL/GenBank/DDBJ databases">
        <title>In-depth cultivation of the pig gut microbiome towards novel bacterial diversity and tailored functional studies.</title>
        <authorList>
            <person name="Wylensek D."/>
            <person name="Hitch T.C.A."/>
            <person name="Clavel T."/>
        </authorList>
    </citation>
    <scope>NUCLEOTIDE SEQUENCE [LARGE SCALE GENOMIC DNA]</scope>
    <source>
        <strain evidence="3 4">WB01_CNA04</strain>
    </source>
</reference>
<feature type="compositionally biased region" description="Polar residues" evidence="1">
    <location>
        <begin position="476"/>
        <end position="491"/>
    </location>
</feature>
<gene>
    <name evidence="3" type="ORF">FYJ69_08955</name>
</gene>
<evidence type="ECO:0000313" key="3">
    <source>
        <dbReference type="EMBL" id="MST61018.1"/>
    </source>
</evidence>
<dbReference type="EMBL" id="VUND01000002">
    <property type="protein sequence ID" value="MST61018.1"/>
    <property type="molecule type" value="Genomic_DNA"/>
</dbReference>
<dbReference type="SUPFAM" id="SSF49478">
    <property type="entry name" value="Cna protein B-type domain"/>
    <property type="match status" value="1"/>
</dbReference>
<dbReference type="Proteomes" id="UP000434342">
    <property type="component" value="Unassembled WGS sequence"/>
</dbReference>
<name>A0A6N7WW68_9ACTN</name>
<protein>
    <submittedName>
        <fullName evidence="3">Cna B-type domain-containing protein</fullName>
    </submittedName>
</protein>
<dbReference type="InterPro" id="IPR008454">
    <property type="entry name" value="Collagen-bd_Cna-like_B-typ_dom"/>
</dbReference>